<dbReference type="Pfam" id="PF05977">
    <property type="entry name" value="MFS_3"/>
    <property type="match status" value="1"/>
</dbReference>
<reference evidence="10" key="1">
    <citation type="journal article" date="2019" name="Int. J. Syst. Evol. Microbiol.">
        <title>The Global Catalogue of Microorganisms (GCM) 10K type strain sequencing project: providing services to taxonomists for standard genome sequencing and annotation.</title>
        <authorList>
            <consortium name="The Broad Institute Genomics Platform"/>
            <consortium name="The Broad Institute Genome Sequencing Center for Infectious Disease"/>
            <person name="Wu L."/>
            <person name="Ma J."/>
        </authorList>
    </citation>
    <scope>NUCLEOTIDE SEQUENCE [LARGE SCALE GENOMIC DNA]</scope>
    <source>
        <strain evidence="10">JCM 17933</strain>
    </source>
</reference>
<comment type="caution">
    <text evidence="9">The sequence shown here is derived from an EMBL/GenBank/DDBJ whole genome shotgun (WGS) entry which is preliminary data.</text>
</comment>
<accession>A0ABP8QLY5</accession>
<dbReference type="SUPFAM" id="SSF103473">
    <property type="entry name" value="MFS general substrate transporter"/>
    <property type="match status" value="1"/>
</dbReference>
<feature type="transmembrane region" description="Helical" evidence="7">
    <location>
        <begin position="261"/>
        <end position="282"/>
    </location>
</feature>
<organism evidence="9 10">
    <name type="scientific">Actinoallomurus oryzae</name>
    <dbReference type="NCBI Taxonomy" id="502180"/>
    <lineage>
        <taxon>Bacteria</taxon>
        <taxon>Bacillati</taxon>
        <taxon>Actinomycetota</taxon>
        <taxon>Actinomycetes</taxon>
        <taxon>Streptosporangiales</taxon>
        <taxon>Thermomonosporaceae</taxon>
        <taxon>Actinoallomurus</taxon>
    </lineage>
</organism>
<sequence>MGAIGIVRAPFPRYWLSAFLADFGDGVRFAAFPLLTLQVTDSPSAVAAVTALQGLPWILIGLGVGAVVDRWDLRRTMVGVDAFRTILIAALAVAAAFHAVDLPLIYLTAFVTGIGSMVRDTAATTALPRLIDRDELERANGRLVAGGIVGSELAGPAIGGWLFGIAATLPFALNASSLGVAVLLLLSLPGVFRPLPRRPGSASGLRAAGGDIRQGLAWLRRERSVRNLVIAVGVVAAADGAYLAVLVLYVTRVLHRGSTAYGLLLAFGAVGGIVAGASCALLTRWIGAPRLLAATVVVMAGTQLALGLTSDLAVSAVALLCSSGAFAVFNATSRSMRQRHTPPHLLGRVNSTYLTVGRSAGALGALAGGSLAAAIGVQAPILAGVPLLAAAALILRPGRRADDSLTVTT</sequence>
<comment type="subcellular location">
    <subcellularLocation>
        <location evidence="1">Cell membrane</location>
        <topology evidence="1">Multi-pass membrane protein</topology>
    </subcellularLocation>
</comment>
<dbReference type="InterPro" id="IPR020846">
    <property type="entry name" value="MFS_dom"/>
</dbReference>
<feature type="transmembrane region" description="Helical" evidence="7">
    <location>
        <begin position="289"/>
        <end position="306"/>
    </location>
</feature>
<feature type="transmembrane region" description="Helical" evidence="7">
    <location>
        <begin position="312"/>
        <end position="331"/>
    </location>
</feature>
<dbReference type="RefSeq" id="WP_345469964.1">
    <property type="nucleotide sequence ID" value="NZ_BAABHF010000038.1"/>
</dbReference>
<feature type="transmembrane region" description="Helical" evidence="7">
    <location>
        <begin position="352"/>
        <end position="371"/>
    </location>
</feature>
<name>A0ABP8QLY5_9ACTN</name>
<dbReference type="EMBL" id="BAABHF010000038">
    <property type="protein sequence ID" value="GAA4506110.1"/>
    <property type="molecule type" value="Genomic_DNA"/>
</dbReference>
<feature type="transmembrane region" description="Helical" evidence="7">
    <location>
        <begin position="171"/>
        <end position="192"/>
    </location>
</feature>
<evidence type="ECO:0000256" key="6">
    <source>
        <dbReference type="ARBA" id="ARBA00023136"/>
    </source>
</evidence>
<evidence type="ECO:0000256" key="1">
    <source>
        <dbReference type="ARBA" id="ARBA00004651"/>
    </source>
</evidence>
<feature type="domain" description="Major facilitator superfamily (MFS) profile" evidence="8">
    <location>
        <begin position="10"/>
        <end position="401"/>
    </location>
</feature>
<evidence type="ECO:0000256" key="2">
    <source>
        <dbReference type="ARBA" id="ARBA00022448"/>
    </source>
</evidence>
<evidence type="ECO:0000313" key="9">
    <source>
        <dbReference type="EMBL" id="GAA4506110.1"/>
    </source>
</evidence>
<dbReference type="CDD" id="cd06173">
    <property type="entry name" value="MFS_MefA_like"/>
    <property type="match status" value="1"/>
</dbReference>
<dbReference type="InterPro" id="IPR036259">
    <property type="entry name" value="MFS_trans_sf"/>
</dbReference>
<evidence type="ECO:0000256" key="3">
    <source>
        <dbReference type="ARBA" id="ARBA00022475"/>
    </source>
</evidence>
<feature type="transmembrane region" description="Helical" evidence="7">
    <location>
        <begin position="228"/>
        <end position="249"/>
    </location>
</feature>
<evidence type="ECO:0000259" key="8">
    <source>
        <dbReference type="PROSITE" id="PS50850"/>
    </source>
</evidence>
<evidence type="ECO:0000313" key="10">
    <source>
        <dbReference type="Proteomes" id="UP001500503"/>
    </source>
</evidence>
<feature type="transmembrane region" description="Helical" evidence="7">
    <location>
        <begin position="45"/>
        <end position="68"/>
    </location>
</feature>
<gene>
    <name evidence="9" type="ORF">GCM10023191_062800</name>
</gene>
<keyword evidence="6 7" id="KW-0472">Membrane</keyword>
<evidence type="ECO:0000256" key="7">
    <source>
        <dbReference type="SAM" id="Phobius"/>
    </source>
</evidence>
<keyword evidence="3" id="KW-1003">Cell membrane</keyword>
<dbReference type="InterPro" id="IPR010290">
    <property type="entry name" value="TM_effector"/>
</dbReference>
<dbReference type="Proteomes" id="UP001500503">
    <property type="component" value="Unassembled WGS sequence"/>
</dbReference>
<evidence type="ECO:0000256" key="5">
    <source>
        <dbReference type="ARBA" id="ARBA00022989"/>
    </source>
</evidence>
<dbReference type="Gene3D" id="1.20.1250.20">
    <property type="entry name" value="MFS general substrate transporter like domains"/>
    <property type="match status" value="1"/>
</dbReference>
<keyword evidence="10" id="KW-1185">Reference proteome</keyword>
<keyword evidence="4 7" id="KW-0812">Transmembrane</keyword>
<proteinExistence type="predicted"/>
<evidence type="ECO:0000256" key="4">
    <source>
        <dbReference type="ARBA" id="ARBA00022692"/>
    </source>
</evidence>
<dbReference type="PANTHER" id="PTHR23513:SF6">
    <property type="entry name" value="MAJOR FACILITATOR SUPERFAMILY ASSOCIATED DOMAIN-CONTAINING PROTEIN"/>
    <property type="match status" value="1"/>
</dbReference>
<keyword evidence="5 7" id="KW-1133">Transmembrane helix</keyword>
<protein>
    <recommendedName>
        <fullName evidence="8">Major facilitator superfamily (MFS) profile domain-containing protein</fullName>
    </recommendedName>
</protein>
<dbReference type="PANTHER" id="PTHR23513">
    <property type="entry name" value="INTEGRAL MEMBRANE EFFLUX PROTEIN-RELATED"/>
    <property type="match status" value="1"/>
</dbReference>
<keyword evidence="2" id="KW-0813">Transport</keyword>
<dbReference type="PROSITE" id="PS50850">
    <property type="entry name" value="MFS"/>
    <property type="match status" value="1"/>
</dbReference>